<dbReference type="PANTHER" id="PTHR18916">
    <property type="entry name" value="DYNACTIN 1-RELATED MICROTUBULE-BINDING"/>
    <property type="match status" value="1"/>
</dbReference>
<dbReference type="OrthoDB" id="2130750at2759"/>
<evidence type="ECO:0000256" key="1">
    <source>
        <dbReference type="SAM" id="MobiDB-lite"/>
    </source>
</evidence>
<evidence type="ECO:0000313" key="4">
    <source>
        <dbReference type="Proteomes" id="UP000007879"/>
    </source>
</evidence>
<dbReference type="Pfam" id="PF01302">
    <property type="entry name" value="CAP_GLY"/>
    <property type="match status" value="1"/>
</dbReference>
<keyword evidence="4" id="KW-1185">Reference proteome</keyword>
<proteinExistence type="predicted"/>
<dbReference type="InParanoid" id="A0A1X7UBI3"/>
<evidence type="ECO:0000259" key="2">
    <source>
        <dbReference type="PROSITE" id="PS50245"/>
    </source>
</evidence>
<dbReference type="Proteomes" id="UP000007879">
    <property type="component" value="Unassembled WGS sequence"/>
</dbReference>
<dbReference type="PROSITE" id="PS00845">
    <property type="entry name" value="CAP_GLY_1"/>
    <property type="match status" value="1"/>
</dbReference>
<reference evidence="4" key="1">
    <citation type="journal article" date="2010" name="Nature">
        <title>The Amphimedon queenslandica genome and the evolution of animal complexity.</title>
        <authorList>
            <person name="Srivastava M."/>
            <person name="Simakov O."/>
            <person name="Chapman J."/>
            <person name="Fahey B."/>
            <person name="Gauthier M.E."/>
            <person name="Mitros T."/>
            <person name="Richards G.S."/>
            <person name="Conaco C."/>
            <person name="Dacre M."/>
            <person name="Hellsten U."/>
            <person name="Larroux C."/>
            <person name="Putnam N.H."/>
            <person name="Stanke M."/>
            <person name="Adamska M."/>
            <person name="Darling A."/>
            <person name="Degnan S.M."/>
            <person name="Oakley T.H."/>
            <person name="Plachetzki D.C."/>
            <person name="Zhai Y."/>
            <person name="Adamski M."/>
            <person name="Calcino A."/>
            <person name="Cummins S.F."/>
            <person name="Goodstein D.M."/>
            <person name="Harris C."/>
            <person name="Jackson D.J."/>
            <person name="Leys S.P."/>
            <person name="Shu S."/>
            <person name="Woodcroft B.J."/>
            <person name="Vervoort M."/>
            <person name="Kosik K.S."/>
            <person name="Manning G."/>
            <person name="Degnan B.M."/>
            <person name="Rokhsar D.S."/>
        </authorList>
    </citation>
    <scope>NUCLEOTIDE SEQUENCE [LARGE SCALE GENOMIC DNA]</scope>
</reference>
<dbReference type="Gene3D" id="2.30.30.190">
    <property type="entry name" value="CAP Gly-rich-like domain"/>
    <property type="match status" value="1"/>
</dbReference>
<dbReference type="KEGG" id="aqu:100637802"/>
<feature type="compositionally biased region" description="Basic and acidic residues" evidence="1">
    <location>
        <begin position="998"/>
        <end position="1022"/>
    </location>
</feature>
<dbReference type="EnsemblMetazoa" id="XM_019999580.1">
    <property type="protein sequence ID" value="XP_019855139.1"/>
    <property type="gene ID" value="LOC100637802"/>
</dbReference>
<feature type="region of interest" description="Disordered" evidence="1">
    <location>
        <begin position="996"/>
        <end position="1041"/>
    </location>
</feature>
<feature type="domain" description="CAP-Gly" evidence="2">
    <location>
        <begin position="1069"/>
        <end position="1111"/>
    </location>
</feature>
<accession>A0A1X7UBI3</accession>
<dbReference type="eggNOG" id="KOG4568">
    <property type="taxonomic scope" value="Eukaryota"/>
</dbReference>
<dbReference type="PROSITE" id="PS50245">
    <property type="entry name" value="CAP_GLY_2"/>
    <property type="match status" value="1"/>
</dbReference>
<gene>
    <name evidence="3" type="primary">100637802</name>
</gene>
<dbReference type="eggNOG" id="KOG0241">
    <property type="taxonomic scope" value="Eukaryota"/>
</dbReference>
<dbReference type="InterPro" id="IPR000938">
    <property type="entry name" value="CAP-Gly_domain"/>
</dbReference>
<protein>
    <recommendedName>
        <fullName evidence="2">CAP-Gly domain-containing protein</fullName>
    </recommendedName>
</protein>
<dbReference type="EnsemblMetazoa" id="Aqu2.1.25126_001">
    <property type="protein sequence ID" value="Aqu2.1.25126_001"/>
    <property type="gene ID" value="Aqu2.1.25126"/>
</dbReference>
<feature type="region of interest" description="Disordered" evidence="1">
    <location>
        <begin position="807"/>
        <end position="838"/>
    </location>
</feature>
<dbReference type="STRING" id="400682.A0A1X7UBI3"/>
<dbReference type="SMART" id="SM01052">
    <property type="entry name" value="CAP_GLY"/>
    <property type="match status" value="1"/>
</dbReference>
<dbReference type="SUPFAM" id="SSF74924">
    <property type="entry name" value="Cap-Gly domain"/>
    <property type="match status" value="1"/>
</dbReference>
<evidence type="ECO:0000313" key="3">
    <source>
        <dbReference type="EnsemblMetazoa" id="Aqu2.1.25126_001"/>
    </source>
</evidence>
<name>A0A1X7UBI3_AMPQE</name>
<dbReference type="InterPro" id="IPR036859">
    <property type="entry name" value="CAP-Gly_dom_sf"/>
</dbReference>
<dbReference type="AlphaFoldDB" id="A0A1X7UBI3"/>
<reference evidence="3" key="2">
    <citation type="submission" date="2017-05" db="UniProtKB">
        <authorList>
            <consortium name="EnsemblMetazoa"/>
        </authorList>
    </citation>
    <scope>IDENTIFICATION</scope>
</reference>
<sequence>MSQSEGEKDSFLSPLLCINDQLVDLECSNDISISDAVKSFEEEQIPVLCDSRLLLSLTERSSPIVRAFDDWLAHNEERVIQSAILAHQLISEAISLSDSQTAAFKVALTIPKVFLSLHHRTKEDISTSSDIVFIKITDSKRNYESTCSLSRFAEVISRIKSEQDYRIDKFFDSSLHQKNQVLLGIANISCECLAYDTPFVWDAPIVSQTGKTTGKLKLRLECVPSSEMSVGSNCSPGANVKSDKNDITAKFTIMEASGIPINYSHELSCLYQFLERDEKCVVPSLEYRNGIHQFQHSQTFKINKELMEFIENDTLGIQVWGSLEPSTLIVEESLSEKKCHIPKKLEIWVEIMELNDNGDFVPVEVKNKQDVKTGGIYRIHQGQVHRIHVKVIPVEEMGNDNTSTITSAAISSVAISDLQIIHSHNATSLDTYQEVNGKSTLNDIVKYQSTGTSEKVLKRHSIIESTPEIAPQCMAPALNTDPLPGLEKRIPLLFISPSSSEKEGTEDNRDDVLSLPIIKRNDNELSTVVSWDSSAHQCLNKVSQPHERIFAVVHVTVKFNDHPTFNLQLKKKICLKVYRKGGFGVSLSKTFTRAGLRTKCGVTYEIVKSAFSSEKPRNDISNPTFIELGKDDNAIDKIKSTLVRIGDALLLDRLKQQVFLMESISLDGKGLRKHFITKPRKAPIATNLDLMQDSISESSIFMRDGDYEDDVENGGGIKVTLVRRLRSTKSVQNRLPLPSNVVTTIVDDYSSENSETPNDFETVEDKVIDEEIVLENNEGNTMEVVSSPECSDKAHVLTDAIFKSEESNESAAISIDKENSDTEPAQQEAADGPTIDLDKCPPNLISQTKDMNLSLAVSTSSVHSSISNKDDEGIESINPSIATEETAIQQDETYSSDIVNDVTEDAVSISDEVIDVPITQNAEGIVSAVQEDKEGIVGCIEENSDLIKGPVIIINDDNSSENQNGINEIPAVEECKGSTVAVQDSFVNDSEITEDDDKNFNLKTSKEEHKSDSDLDIDKLTDDTSSSINDESCHLSDSTSSDKETLKLEEKVMVEASGTFKMGTIKFIGKTKFASGEWIGIELDKPQGKNNGSVSGVAYFKCKEKFGVFVRRNKVVHGPSKMIPSVKRTKPKRCQSFNRQSSNEWKQFF</sequence>
<organism evidence="3">
    <name type="scientific">Amphimedon queenslandica</name>
    <name type="common">Sponge</name>
    <dbReference type="NCBI Taxonomy" id="400682"/>
    <lineage>
        <taxon>Eukaryota</taxon>
        <taxon>Metazoa</taxon>
        <taxon>Porifera</taxon>
        <taxon>Demospongiae</taxon>
        <taxon>Heteroscleromorpha</taxon>
        <taxon>Haplosclerida</taxon>
        <taxon>Niphatidae</taxon>
        <taxon>Amphimedon</taxon>
    </lineage>
</organism>